<keyword evidence="2" id="KW-1185">Reference proteome</keyword>
<reference evidence="1 2" key="1">
    <citation type="submission" date="2024-02" db="EMBL/GenBank/DDBJ databases">
        <title>Discinaceae phylogenomics.</title>
        <authorList>
            <person name="Dirks A.C."/>
            <person name="James T.Y."/>
        </authorList>
    </citation>
    <scope>NUCLEOTIDE SEQUENCE [LARGE SCALE GENOMIC DNA]</scope>
    <source>
        <strain evidence="1 2">ACD0624</strain>
    </source>
</reference>
<protein>
    <recommendedName>
        <fullName evidence="3">HNH nuclease domain-containing protein</fullName>
    </recommendedName>
</protein>
<evidence type="ECO:0000313" key="1">
    <source>
        <dbReference type="EMBL" id="KAL0632381.1"/>
    </source>
</evidence>
<dbReference type="EMBL" id="JBBBZM010000172">
    <property type="protein sequence ID" value="KAL0632381.1"/>
    <property type="molecule type" value="Genomic_DNA"/>
</dbReference>
<evidence type="ECO:0000313" key="2">
    <source>
        <dbReference type="Proteomes" id="UP001447188"/>
    </source>
</evidence>
<name>A0ABR3G9W5_9PEZI</name>
<evidence type="ECO:0008006" key="3">
    <source>
        <dbReference type="Google" id="ProtNLM"/>
    </source>
</evidence>
<sequence>MANQRWYAQHSAKLKDIARQQEAIGVGPLSAVVETCTPPSGFLGLRPQISSVSGLFSSPYLPRLPQSGSSITFRHPGYQDEGNILFCLPRFDGGRHPGTWGIHHGTALAMCSVIACNISGVLSPIRWDVSSHPPTPIPDLEGLLTASTYYFYPLHVDEVGLAYPVCRDFDSWQFPHHQLPLGWTEIIAAGETGDTCRISNSTHCPPTTNLIPQENSKWFTINEMKTYNLDKILLARYPTSDIGNGIRLRKDLHLLFDSRAFVIIPKASTWRVHFLNVTTDYGRLLHNRKTLTITLPREFMFARFAWAVIPFAKEFATRPGVKVRAHDALLGQWVDWVVPSGDIPAVVSCTAKQCRWTPADGGVAKRSRLDSARWARGVLDAGTAVEARRESKSSARYSPTF</sequence>
<proteinExistence type="predicted"/>
<accession>A0ABR3G9W5</accession>
<comment type="caution">
    <text evidence="1">The sequence shown here is derived from an EMBL/GenBank/DDBJ whole genome shotgun (WGS) entry which is preliminary data.</text>
</comment>
<dbReference type="Proteomes" id="UP001447188">
    <property type="component" value="Unassembled WGS sequence"/>
</dbReference>
<gene>
    <name evidence="1" type="ORF">Q9L58_008742</name>
</gene>
<organism evidence="1 2">
    <name type="scientific">Discina gigas</name>
    <dbReference type="NCBI Taxonomy" id="1032678"/>
    <lineage>
        <taxon>Eukaryota</taxon>
        <taxon>Fungi</taxon>
        <taxon>Dikarya</taxon>
        <taxon>Ascomycota</taxon>
        <taxon>Pezizomycotina</taxon>
        <taxon>Pezizomycetes</taxon>
        <taxon>Pezizales</taxon>
        <taxon>Discinaceae</taxon>
        <taxon>Discina</taxon>
    </lineage>
</organism>